<evidence type="ECO:0000259" key="6">
    <source>
        <dbReference type="PROSITE" id="PS50850"/>
    </source>
</evidence>
<keyword evidence="8" id="KW-1185">Reference proteome</keyword>
<feature type="region of interest" description="Disordered" evidence="4">
    <location>
        <begin position="401"/>
        <end position="425"/>
    </location>
</feature>
<dbReference type="InterPro" id="IPR036259">
    <property type="entry name" value="MFS_trans_sf"/>
</dbReference>
<feature type="transmembrane region" description="Helical" evidence="5">
    <location>
        <begin position="236"/>
        <end position="253"/>
    </location>
</feature>
<organism evidence="7 8">
    <name type="scientific">Sphingopyxis bauzanensis</name>
    <dbReference type="NCBI Taxonomy" id="651663"/>
    <lineage>
        <taxon>Bacteria</taxon>
        <taxon>Pseudomonadati</taxon>
        <taxon>Pseudomonadota</taxon>
        <taxon>Alphaproteobacteria</taxon>
        <taxon>Sphingomonadales</taxon>
        <taxon>Sphingomonadaceae</taxon>
        <taxon>Sphingopyxis</taxon>
    </lineage>
</organism>
<feature type="transmembrane region" description="Helical" evidence="5">
    <location>
        <begin position="351"/>
        <end position="371"/>
    </location>
</feature>
<dbReference type="RefSeq" id="WP_088440962.1">
    <property type="nucleotide sequence ID" value="NZ_BMMC01000003.1"/>
</dbReference>
<comment type="caution">
    <text evidence="7">The sequence shown here is derived from an EMBL/GenBank/DDBJ whole genome shotgun (WGS) entry which is preliminary data.</text>
</comment>
<feature type="transmembrane region" description="Helical" evidence="5">
    <location>
        <begin position="199"/>
        <end position="224"/>
    </location>
</feature>
<dbReference type="EMBL" id="NISK01000002">
    <property type="protein sequence ID" value="OWQ97105.1"/>
    <property type="molecule type" value="Genomic_DNA"/>
</dbReference>
<feature type="compositionally biased region" description="Low complexity" evidence="4">
    <location>
        <begin position="401"/>
        <end position="411"/>
    </location>
</feature>
<name>A0A246JVK4_9SPHN</name>
<dbReference type="Pfam" id="PF07690">
    <property type="entry name" value="MFS_1"/>
    <property type="match status" value="1"/>
</dbReference>
<evidence type="ECO:0000256" key="5">
    <source>
        <dbReference type="SAM" id="Phobius"/>
    </source>
</evidence>
<sequence>MLSTILPVRSLLIAIFMMMAGSGFLSTLIGLRLDRAGSGTMVIGLVATAYFAGLVIGALRAGEVVRRVGHIRAFAAFVALLSASTLTYALFQHPLLWGGLRLIDGLCVAGVFICVESWLNDRADSGTRGTVLAGYMVALYSGQALGQLFLRTGNTAPHVPFEIAAMLISLAIIPVCLTRSPAPMLDDAAALPLRRLFEASPLGVAGAGMTGLLLGAFYGLAAIYARRIGLDLGDTATFMMTVILGGVALQWPLGRLSDRYDRRRIIISCFAATLAVSAMLAMQPVGILLLALGAAFGGLSFALYPLCVAFVNDRLLASERVAASGQLVLLYSAGAALGPLGAAAAMTLAGAGGLFLFIAAVAAAMLAFGLWRLAISDPVPGADQQDFQILPRTTPVAALLDPAGPDALSPATGPPLQTGDTWTKR</sequence>
<evidence type="ECO:0000256" key="4">
    <source>
        <dbReference type="SAM" id="MobiDB-lite"/>
    </source>
</evidence>
<dbReference type="SUPFAM" id="SSF103473">
    <property type="entry name" value="MFS general substrate transporter"/>
    <property type="match status" value="1"/>
</dbReference>
<evidence type="ECO:0000256" key="1">
    <source>
        <dbReference type="ARBA" id="ARBA00022692"/>
    </source>
</evidence>
<dbReference type="Proteomes" id="UP000197361">
    <property type="component" value="Unassembled WGS sequence"/>
</dbReference>
<keyword evidence="3 5" id="KW-0472">Membrane</keyword>
<feature type="transmembrane region" description="Helical" evidence="5">
    <location>
        <begin position="156"/>
        <end position="178"/>
    </location>
</feature>
<dbReference type="PANTHER" id="PTHR23521:SF3">
    <property type="entry name" value="MFS TRANSPORTER"/>
    <property type="match status" value="1"/>
</dbReference>
<evidence type="ECO:0000256" key="2">
    <source>
        <dbReference type="ARBA" id="ARBA00022989"/>
    </source>
</evidence>
<dbReference type="PANTHER" id="PTHR23521">
    <property type="entry name" value="TRANSPORTER MFS SUPERFAMILY"/>
    <property type="match status" value="1"/>
</dbReference>
<dbReference type="InterPro" id="IPR020846">
    <property type="entry name" value="MFS_dom"/>
</dbReference>
<evidence type="ECO:0000256" key="3">
    <source>
        <dbReference type="ARBA" id="ARBA00023136"/>
    </source>
</evidence>
<keyword evidence="2 5" id="KW-1133">Transmembrane helix</keyword>
<feature type="transmembrane region" description="Helical" evidence="5">
    <location>
        <begin position="323"/>
        <end position="345"/>
    </location>
</feature>
<dbReference type="InterPro" id="IPR011701">
    <property type="entry name" value="MFS"/>
</dbReference>
<feature type="transmembrane region" description="Helical" evidence="5">
    <location>
        <begin position="288"/>
        <end position="311"/>
    </location>
</feature>
<dbReference type="GO" id="GO:0005886">
    <property type="term" value="C:plasma membrane"/>
    <property type="evidence" value="ECO:0007669"/>
    <property type="project" value="TreeGrafter"/>
</dbReference>
<dbReference type="InterPro" id="IPR047200">
    <property type="entry name" value="MFS_YcaD-like"/>
</dbReference>
<evidence type="ECO:0000313" key="7">
    <source>
        <dbReference type="EMBL" id="OWQ97105.1"/>
    </source>
</evidence>
<feature type="transmembrane region" description="Helical" evidence="5">
    <location>
        <begin position="97"/>
        <end position="119"/>
    </location>
</feature>
<dbReference type="PROSITE" id="PS50850">
    <property type="entry name" value="MFS"/>
    <property type="match status" value="1"/>
</dbReference>
<dbReference type="AlphaFoldDB" id="A0A246JVK4"/>
<feature type="transmembrane region" description="Helical" evidence="5">
    <location>
        <begin position="131"/>
        <end position="150"/>
    </location>
</feature>
<keyword evidence="1 5" id="KW-0812">Transmembrane</keyword>
<accession>A0A246JVK4</accession>
<feature type="transmembrane region" description="Helical" evidence="5">
    <location>
        <begin position="12"/>
        <end position="33"/>
    </location>
</feature>
<feature type="transmembrane region" description="Helical" evidence="5">
    <location>
        <begin position="71"/>
        <end position="91"/>
    </location>
</feature>
<dbReference type="OrthoDB" id="9797524at2"/>
<dbReference type="Gene3D" id="1.20.1250.20">
    <property type="entry name" value="MFS general substrate transporter like domains"/>
    <property type="match status" value="2"/>
</dbReference>
<feature type="transmembrane region" description="Helical" evidence="5">
    <location>
        <begin position="265"/>
        <end position="282"/>
    </location>
</feature>
<proteinExistence type="predicted"/>
<dbReference type="GO" id="GO:0022857">
    <property type="term" value="F:transmembrane transporter activity"/>
    <property type="evidence" value="ECO:0007669"/>
    <property type="project" value="InterPro"/>
</dbReference>
<dbReference type="CDD" id="cd17477">
    <property type="entry name" value="MFS_YcaD_like"/>
    <property type="match status" value="1"/>
</dbReference>
<feature type="domain" description="Major facilitator superfamily (MFS) profile" evidence="6">
    <location>
        <begin position="7"/>
        <end position="377"/>
    </location>
</feature>
<reference evidence="7 8" key="1">
    <citation type="journal article" date="2010" name="Int. J. Syst. Evol. Microbiol.">
        <title>Sphingopyxis bauzanensis sp. nov., a psychrophilic bacterium isolated from soil.</title>
        <authorList>
            <person name="Zhang D.C."/>
            <person name="Liu H.C."/>
            <person name="Xin Y.H."/>
            <person name="Zhou Y.G."/>
            <person name="Schinner F."/>
            <person name="Margesin R."/>
        </authorList>
    </citation>
    <scope>NUCLEOTIDE SEQUENCE [LARGE SCALE GENOMIC DNA]</scope>
    <source>
        <strain evidence="7 8">DSM 22271</strain>
    </source>
</reference>
<evidence type="ECO:0000313" key="8">
    <source>
        <dbReference type="Proteomes" id="UP000197361"/>
    </source>
</evidence>
<feature type="transmembrane region" description="Helical" evidence="5">
    <location>
        <begin position="39"/>
        <end position="59"/>
    </location>
</feature>
<gene>
    <name evidence="7" type="ORF">CDQ92_08505</name>
</gene>
<protein>
    <submittedName>
        <fullName evidence="7">MFS transporter</fullName>
    </submittedName>
</protein>